<name>A0A251SZ40_HELAN</name>
<dbReference type="EMBL" id="MNCJ02000324">
    <property type="protein sequence ID" value="KAF5790924.1"/>
    <property type="molecule type" value="Genomic_DNA"/>
</dbReference>
<keyword evidence="3" id="KW-1185">Reference proteome</keyword>
<evidence type="ECO:0000313" key="2">
    <source>
        <dbReference type="EMBL" id="OTG03984.1"/>
    </source>
</evidence>
<dbReference type="EMBL" id="CM007901">
    <property type="protein sequence ID" value="OTG03984.1"/>
    <property type="molecule type" value="Genomic_DNA"/>
</dbReference>
<reference evidence="2" key="2">
    <citation type="submission" date="2017-02" db="EMBL/GenBank/DDBJ databases">
        <title>Sunflower complete genome.</title>
        <authorList>
            <person name="Langlade N."/>
            <person name="Munos S."/>
        </authorList>
    </citation>
    <scope>NUCLEOTIDE SEQUENCE [LARGE SCALE GENOMIC DNA]</scope>
    <source>
        <tissue evidence="2">Leaves</tissue>
    </source>
</reference>
<dbReference type="InParanoid" id="A0A251SZ40"/>
<dbReference type="AlphaFoldDB" id="A0A251SZ40"/>
<proteinExistence type="predicted"/>
<dbReference type="Gramene" id="mRNA:HanXRQr2_Chr09g0388831">
    <property type="protein sequence ID" value="CDS:HanXRQr2_Chr09g0388831.1"/>
    <property type="gene ID" value="HanXRQr2_Chr09g0388831"/>
</dbReference>
<accession>A0A251SZ40</accession>
<sequence>MNKVQNFSVCVCVFCTCSREREKGKNTFKNKNSKFSKLERKLMVNLLHEP</sequence>
<protein>
    <submittedName>
        <fullName evidence="2">Uncharacterized protein</fullName>
    </submittedName>
</protein>
<evidence type="ECO:0000313" key="1">
    <source>
        <dbReference type="EMBL" id="KAF5790924.1"/>
    </source>
</evidence>
<reference evidence="1 3" key="1">
    <citation type="journal article" date="2017" name="Nature">
        <title>The sunflower genome provides insights into oil metabolism, flowering and Asterid evolution.</title>
        <authorList>
            <person name="Badouin H."/>
            <person name="Gouzy J."/>
            <person name="Grassa C.J."/>
            <person name="Murat F."/>
            <person name="Staton S.E."/>
            <person name="Cottret L."/>
            <person name="Lelandais-Briere C."/>
            <person name="Owens G.L."/>
            <person name="Carrere S."/>
            <person name="Mayjonade B."/>
            <person name="Legrand L."/>
            <person name="Gill N."/>
            <person name="Kane N.C."/>
            <person name="Bowers J.E."/>
            <person name="Hubner S."/>
            <person name="Bellec A."/>
            <person name="Berard A."/>
            <person name="Berges H."/>
            <person name="Blanchet N."/>
            <person name="Boniface M.C."/>
            <person name="Brunel D."/>
            <person name="Catrice O."/>
            <person name="Chaidir N."/>
            <person name="Claudel C."/>
            <person name="Donnadieu C."/>
            <person name="Faraut T."/>
            <person name="Fievet G."/>
            <person name="Helmstetter N."/>
            <person name="King M."/>
            <person name="Knapp S.J."/>
            <person name="Lai Z."/>
            <person name="Le Paslier M.C."/>
            <person name="Lippi Y."/>
            <person name="Lorenzon L."/>
            <person name="Mandel J.R."/>
            <person name="Marage G."/>
            <person name="Marchand G."/>
            <person name="Marquand E."/>
            <person name="Bret-Mestries E."/>
            <person name="Morien E."/>
            <person name="Nambeesan S."/>
            <person name="Nguyen T."/>
            <person name="Pegot-Espagnet P."/>
            <person name="Pouilly N."/>
            <person name="Raftis F."/>
            <person name="Sallet E."/>
            <person name="Schiex T."/>
            <person name="Thomas J."/>
            <person name="Vandecasteele C."/>
            <person name="Vares D."/>
            <person name="Vear F."/>
            <person name="Vautrin S."/>
            <person name="Crespi M."/>
            <person name="Mangin B."/>
            <person name="Burke J.M."/>
            <person name="Salse J."/>
            <person name="Munos S."/>
            <person name="Vincourt P."/>
            <person name="Rieseberg L.H."/>
            <person name="Langlade N.B."/>
        </authorList>
    </citation>
    <scope>NUCLEOTIDE SEQUENCE [LARGE SCALE GENOMIC DNA]</scope>
    <source>
        <strain evidence="3">cv. SF193</strain>
        <tissue evidence="1">Leaves</tissue>
    </source>
</reference>
<evidence type="ECO:0000313" key="3">
    <source>
        <dbReference type="Proteomes" id="UP000215914"/>
    </source>
</evidence>
<gene>
    <name evidence="2" type="ORF">HannXRQ_Chr12g0357321</name>
    <name evidence="1" type="ORF">HanXRQr2_Chr09g0388831</name>
</gene>
<dbReference type="Proteomes" id="UP000215914">
    <property type="component" value="Chromosome 12"/>
</dbReference>
<organism evidence="2 3">
    <name type="scientific">Helianthus annuus</name>
    <name type="common">Common sunflower</name>
    <dbReference type="NCBI Taxonomy" id="4232"/>
    <lineage>
        <taxon>Eukaryota</taxon>
        <taxon>Viridiplantae</taxon>
        <taxon>Streptophyta</taxon>
        <taxon>Embryophyta</taxon>
        <taxon>Tracheophyta</taxon>
        <taxon>Spermatophyta</taxon>
        <taxon>Magnoliopsida</taxon>
        <taxon>eudicotyledons</taxon>
        <taxon>Gunneridae</taxon>
        <taxon>Pentapetalae</taxon>
        <taxon>asterids</taxon>
        <taxon>campanulids</taxon>
        <taxon>Asterales</taxon>
        <taxon>Asteraceae</taxon>
        <taxon>Asteroideae</taxon>
        <taxon>Heliantheae alliance</taxon>
        <taxon>Heliantheae</taxon>
        <taxon>Helianthus</taxon>
    </lineage>
</organism>
<reference evidence="1" key="3">
    <citation type="submission" date="2020-06" db="EMBL/GenBank/DDBJ databases">
        <title>Helianthus annuus Genome sequencing and assembly Release 2.</title>
        <authorList>
            <person name="Gouzy J."/>
            <person name="Langlade N."/>
            <person name="Munos S."/>
        </authorList>
    </citation>
    <scope>NUCLEOTIDE SEQUENCE</scope>
    <source>
        <tissue evidence="1">Leaves</tissue>
    </source>
</reference>